<gene>
    <name evidence="1" type="ORF">SAMN03080598_02421</name>
</gene>
<evidence type="ECO:0000313" key="1">
    <source>
        <dbReference type="EMBL" id="SEG07966.1"/>
    </source>
</evidence>
<organism evidence="1 2">
    <name type="scientific">Algoriphagus boritolerans DSM 17298 = JCM 18970</name>
    <dbReference type="NCBI Taxonomy" id="1120964"/>
    <lineage>
        <taxon>Bacteria</taxon>
        <taxon>Pseudomonadati</taxon>
        <taxon>Bacteroidota</taxon>
        <taxon>Cytophagia</taxon>
        <taxon>Cytophagales</taxon>
        <taxon>Cyclobacteriaceae</taxon>
        <taxon>Algoriphagus</taxon>
    </lineage>
</organism>
<reference evidence="2" key="1">
    <citation type="submission" date="2016-10" db="EMBL/GenBank/DDBJ databases">
        <authorList>
            <person name="Varghese N."/>
            <person name="Submissions S."/>
        </authorList>
    </citation>
    <scope>NUCLEOTIDE SEQUENCE [LARGE SCALE GENOMIC DNA]</scope>
    <source>
        <strain evidence="2">DSM 17298</strain>
    </source>
</reference>
<evidence type="ECO:0000313" key="2">
    <source>
        <dbReference type="Proteomes" id="UP000236736"/>
    </source>
</evidence>
<protein>
    <submittedName>
        <fullName evidence="1">Uncharacterized protein</fullName>
    </submittedName>
</protein>
<name>A0A1H5X9Q8_9BACT</name>
<dbReference type="AlphaFoldDB" id="A0A1H5X9Q8"/>
<dbReference type="EMBL" id="FNVR01000012">
    <property type="protein sequence ID" value="SEG07966.1"/>
    <property type="molecule type" value="Genomic_DNA"/>
</dbReference>
<proteinExistence type="predicted"/>
<dbReference type="STRING" id="1120964.GCA_001313265_02080"/>
<sequence>MLRLHSAQEKVDQRIRNHLSLGISVIKFKTPVRRLIEGKITGIDGLRLKKSQTIPLNLFSEL</sequence>
<dbReference type="Proteomes" id="UP000236736">
    <property type="component" value="Unassembled WGS sequence"/>
</dbReference>
<keyword evidence="2" id="KW-1185">Reference proteome</keyword>
<accession>A0A1H5X9Q8</accession>